<evidence type="ECO:0000313" key="11">
    <source>
        <dbReference type="Proteomes" id="UP000280228"/>
    </source>
</evidence>
<keyword evidence="5 9" id="KW-0093">Biotin biosynthesis</keyword>
<dbReference type="GO" id="GO:0005524">
    <property type="term" value="F:ATP binding"/>
    <property type="evidence" value="ECO:0007669"/>
    <property type="project" value="UniProtKB-UniRule"/>
</dbReference>
<sequence>MTTLPNLHQMQGSYFISGIDTNIGKTIATGHIACQLLKNGRTVITQKLIQTGNIKLSEDIAQHRQMMGLGMLPDDKMHLTMPLILSYPASPHLASKMDGVSVDVSHLLACTKQLAEAYEIVLIEGAGGLMVPMMDDVKGGLMIDYIASQNYPVILVSSGRLGSINHTLLSLNALKTYGIYLYALAYNQADDGDDEMIATDTKQYLQEYLKAHHSDALWWEIPKLNSADFGLNSF</sequence>
<feature type="binding site" evidence="9">
    <location>
        <position position="59"/>
    </location>
    <ligand>
        <name>ATP</name>
        <dbReference type="ChEBI" id="CHEBI:30616"/>
    </ligand>
</feature>
<evidence type="ECO:0000256" key="5">
    <source>
        <dbReference type="ARBA" id="ARBA00022756"/>
    </source>
</evidence>
<comment type="subcellular location">
    <subcellularLocation>
        <location evidence="9">Cytoplasm</location>
    </subcellularLocation>
</comment>
<dbReference type="GO" id="GO:0009102">
    <property type="term" value="P:biotin biosynthetic process"/>
    <property type="evidence" value="ECO:0007669"/>
    <property type="project" value="UniProtKB-UniRule"/>
</dbReference>
<evidence type="ECO:0000313" key="10">
    <source>
        <dbReference type="EMBL" id="AZQ92427.1"/>
    </source>
</evidence>
<keyword evidence="1 9" id="KW-0963">Cytoplasm</keyword>
<dbReference type="Proteomes" id="UP000280228">
    <property type="component" value="Chromosome"/>
</dbReference>
<dbReference type="InterPro" id="IPR027417">
    <property type="entry name" value="P-loop_NTPase"/>
</dbReference>
<comment type="subunit">
    <text evidence="9">Homodimer.</text>
</comment>
<comment type="function">
    <text evidence="9">Catalyzes a mechanistically unusual reaction, the ATP-dependent insertion of CO2 between the N7 and N8 nitrogen atoms of 7,8-diaminopelargonic acid (DAPA, also called 7,8-diammoniononanoate) to form a ureido ring.</text>
</comment>
<comment type="catalytic activity">
    <reaction evidence="8">
        <text>(7R,8S)-8-amino-7-(carboxyamino)nonanoate + ATP = (4R,5S)-dethiobiotin + ADP + phosphate + H(+)</text>
        <dbReference type="Rhea" id="RHEA:63684"/>
        <dbReference type="ChEBI" id="CHEBI:15378"/>
        <dbReference type="ChEBI" id="CHEBI:30616"/>
        <dbReference type="ChEBI" id="CHEBI:43474"/>
        <dbReference type="ChEBI" id="CHEBI:149470"/>
        <dbReference type="ChEBI" id="CHEBI:149473"/>
        <dbReference type="ChEBI" id="CHEBI:456216"/>
    </reaction>
</comment>
<dbReference type="PANTHER" id="PTHR43210">
    <property type="entry name" value="DETHIOBIOTIN SYNTHETASE"/>
    <property type="match status" value="1"/>
</dbReference>
<evidence type="ECO:0000256" key="6">
    <source>
        <dbReference type="ARBA" id="ARBA00022840"/>
    </source>
</evidence>
<evidence type="ECO:0000256" key="9">
    <source>
        <dbReference type="HAMAP-Rule" id="MF_00336"/>
    </source>
</evidence>
<feature type="binding site" evidence="9">
    <location>
        <position position="59"/>
    </location>
    <ligand>
        <name>Mg(2+)</name>
        <dbReference type="ChEBI" id="CHEBI:18420"/>
    </ligand>
</feature>
<dbReference type="AlphaFoldDB" id="A0A3S9QCG1"/>
<keyword evidence="7 9" id="KW-0460">Magnesium</keyword>
<feature type="binding site" evidence="9">
    <location>
        <begin position="124"/>
        <end position="127"/>
    </location>
    <ligand>
        <name>ATP</name>
        <dbReference type="ChEBI" id="CHEBI:30616"/>
    </ligand>
</feature>
<keyword evidence="3 9" id="KW-0479">Metal-binding</keyword>
<dbReference type="NCBIfam" id="TIGR00347">
    <property type="entry name" value="bioD"/>
    <property type="match status" value="1"/>
</dbReference>
<dbReference type="PIRSF" id="PIRSF006755">
    <property type="entry name" value="DTB_synth"/>
    <property type="match status" value="1"/>
</dbReference>
<dbReference type="GO" id="GO:0005829">
    <property type="term" value="C:cytosol"/>
    <property type="evidence" value="ECO:0007669"/>
    <property type="project" value="TreeGrafter"/>
</dbReference>
<dbReference type="Pfam" id="PF13500">
    <property type="entry name" value="AAA_26"/>
    <property type="match status" value="1"/>
</dbReference>
<dbReference type="GO" id="GO:0004141">
    <property type="term" value="F:dethiobiotin synthase activity"/>
    <property type="evidence" value="ECO:0007669"/>
    <property type="project" value="UniProtKB-UniRule"/>
</dbReference>
<keyword evidence="4 9" id="KW-0547">Nucleotide-binding</keyword>
<feature type="binding site" evidence="9">
    <location>
        <position position="26"/>
    </location>
    <ligand>
        <name>Mg(2+)</name>
        <dbReference type="ChEBI" id="CHEBI:18420"/>
    </ligand>
</feature>
<dbReference type="HAMAP" id="MF_00336">
    <property type="entry name" value="BioD"/>
    <property type="match status" value="1"/>
</dbReference>
<accession>A0A3S9QCG1</accession>
<proteinExistence type="inferred from homology"/>
<dbReference type="CDD" id="cd03109">
    <property type="entry name" value="DTBS"/>
    <property type="match status" value="1"/>
</dbReference>
<evidence type="ECO:0000256" key="3">
    <source>
        <dbReference type="ARBA" id="ARBA00022723"/>
    </source>
</evidence>
<feature type="binding site" evidence="9">
    <location>
        <position position="51"/>
    </location>
    <ligand>
        <name>substrate</name>
    </ligand>
</feature>
<evidence type="ECO:0000256" key="7">
    <source>
        <dbReference type="ARBA" id="ARBA00022842"/>
    </source>
</evidence>
<protein>
    <recommendedName>
        <fullName evidence="9">ATP-dependent dethiobiotin synthetase BioD</fullName>
        <ecNumber evidence="9">6.3.3.3</ecNumber>
    </recommendedName>
    <alternativeName>
        <fullName evidence="9">DTB synthetase</fullName>
        <shortName evidence="9">DTBS</shortName>
    </alternativeName>
    <alternativeName>
        <fullName evidence="9">Dethiobiotin synthase</fullName>
    </alternativeName>
</protein>
<comment type="pathway">
    <text evidence="9">Cofactor biosynthesis; biotin biosynthesis; biotin from 7,8-diaminononanoate: step 1/2.</text>
</comment>
<evidence type="ECO:0000256" key="2">
    <source>
        <dbReference type="ARBA" id="ARBA00022598"/>
    </source>
</evidence>
<feature type="active site" evidence="9">
    <location>
        <position position="47"/>
    </location>
</feature>
<organism evidence="10 11">
    <name type="scientific">Moraxella catarrhalis</name>
    <name type="common">Branhamella catarrhalis</name>
    <dbReference type="NCBI Taxonomy" id="480"/>
    <lineage>
        <taxon>Bacteria</taxon>
        <taxon>Pseudomonadati</taxon>
        <taxon>Pseudomonadota</taxon>
        <taxon>Gammaproteobacteria</taxon>
        <taxon>Moraxellales</taxon>
        <taxon>Moraxellaceae</taxon>
        <taxon>Moraxella</taxon>
    </lineage>
</organism>
<dbReference type="InterPro" id="IPR004472">
    <property type="entry name" value="DTB_synth_BioD"/>
</dbReference>
<keyword evidence="2 9" id="KW-0436">Ligase</keyword>
<keyword evidence="6 9" id="KW-0067">ATP-binding</keyword>
<feature type="binding site" evidence="9">
    <location>
        <begin position="187"/>
        <end position="188"/>
    </location>
    <ligand>
        <name>ATP</name>
        <dbReference type="ChEBI" id="CHEBI:30616"/>
    </ligand>
</feature>
<evidence type="ECO:0000256" key="8">
    <source>
        <dbReference type="ARBA" id="ARBA00047386"/>
    </source>
</evidence>
<dbReference type="UniPathway" id="UPA00078">
    <property type="reaction ID" value="UER00161"/>
</dbReference>
<feature type="binding site" evidence="9">
    <location>
        <begin position="22"/>
        <end position="27"/>
    </location>
    <ligand>
        <name>ATP</name>
        <dbReference type="ChEBI" id="CHEBI:30616"/>
    </ligand>
</feature>
<feature type="binding site" evidence="9">
    <location>
        <position position="124"/>
    </location>
    <ligand>
        <name>Mg(2+)</name>
        <dbReference type="ChEBI" id="CHEBI:18420"/>
    </ligand>
</feature>
<dbReference type="GO" id="GO:0000287">
    <property type="term" value="F:magnesium ion binding"/>
    <property type="evidence" value="ECO:0007669"/>
    <property type="project" value="UniProtKB-UniRule"/>
</dbReference>
<reference evidence="10 11" key="1">
    <citation type="submission" date="2018-12" db="EMBL/GenBank/DDBJ databases">
        <title>Persistence of Moraxella catarrhalis in Chronic Obstructive Pulmonary Disease and Regulation of the Hag/MID Adhesin.</title>
        <authorList>
            <person name="Murphy T."/>
            <person name="Zhao X."/>
            <person name="Vyas G."/>
            <person name="Aluvathingal J."/>
            <person name="Nadendla S."/>
            <person name="Tallon L."/>
            <person name="Tettelin H."/>
        </authorList>
    </citation>
    <scope>NUCLEOTIDE SEQUENCE [LARGE SCALE GENOMIC DNA]</scope>
    <source>
        <strain evidence="10 11">46P58B1</strain>
    </source>
</reference>
<comment type="caution">
    <text evidence="9">Lacks conserved residue(s) required for the propagation of feature annotation.</text>
</comment>
<evidence type="ECO:0000256" key="4">
    <source>
        <dbReference type="ARBA" id="ARBA00022741"/>
    </source>
</evidence>
<gene>
    <name evidence="9 10" type="primary">bioD</name>
    <name evidence="10" type="ORF">EJK53_0172</name>
</gene>
<name>A0A3S9QCG1_MORCA</name>
<dbReference type="SUPFAM" id="SSF52540">
    <property type="entry name" value="P-loop containing nucleoside triphosphate hydrolases"/>
    <property type="match status" value="1"/>
</dbReference>
<dbReference type="EMBL" id="CP034662">
    <property type="protein sequence ID" value="AZQ92427.1"/>
    <property type="molecule type" value="Genomic_DNA"/>
</dbReference>
<dbReference type="Gene3D" id="3.40.50.300">
    <property type="entry name" value="P-loop containing nucleotide triphosphate hydrolases"/>
    <property type="match status" value="1"/>
</dbReference>
<evidence type="ECO:0000256" key="1">
    <source>
        <dbReference type="ARBA" id="ARBA00022490"/>
    </source>
</evidence>
<dbReference type="RefSeq" id="WP_003663420.1">
    <property type="nucleotide sequence ID" value="NZ_CP034662.1"/>
</dbReference>
<feature type="binding site" evidence="9">
    <location>
        <begin position="222"/>
        <end position="224"/>
    </location>
    <ligand>
        <name>ATP</name>
        <dbReference type="ChEBI" id="CHEBI:30616"/>
    </ligand>
</feature>
<comment type="similarity">
    <text evidence="9">Belongs to the dethiobiotin synthetase family.</text>
</comment>
<comment type="catalytic activity">
    <reaction evidence="9">
        <text>(7R,8S)-7,8-diammoniononanoate + CO2 + ATP = (4R,5S)-dethiobiotin + ADP + phosphate + 3 H(+)</text>
        <dbReference type="Rhea" id="RHEA:15805"/>
        <dbReference type="ChEBI" id="CHEBI:15378"/>
        <dbReference type="ChEBI" id="CHEBI:16526"/>
        <dbReference type="ChEBI" id="CHEBI:30616"/>
        <dbReference type="ChEBI" id="CHEBI:43474"/>
        <dbReference type="ChEBI" id="CHEBI:149469"/>
        <dbReference type="ChEBI" id="CHEBI:149473"/>
        <dbReference type="ChEBI" id="CHEBI:456216"/>
        <dbReference type="EC" id="6.3.3.3"/>
    </reaction>
</comment>
<comment type="cofactor">
    <cofactor evidence="9">
        <name>Mg(2+)</name>
        <dbReference type="ChEBI" id="CHEBI:18420"/>
    </cofactor>
</comment>
<dbReference type="EC" id="6.3.3.3" evidence="9"/>
<dbReference type="PANTHER" id="PTHR43210:SF2">
    <property type="entry name" value="ATP-DEPENDENT DETHIOBIOTIN SYNTHETASE BIOD 2"/>
    <property type="match status" value="1"/>
</dbReference>